<accession>M0LY23</accession>
<dbReference type="PIRSF" id="PIRSF036480">
    <property type="entry name" value="FormyFH4_hydr"/>
    <property type="match status" value="1"/>
</dbReference>
<name>M0LY23_9EURY</name>
<proteinExistence type="predicted"/>
<feature type="region of interest" description="Disordered" evidence="3">
    <location>
        <begin position="293"/>
        <end position="321"/>
    </location>
</feature>
<gene>
    <name evidence="5" type="ORF">C447_11470</name>
</gene>
<dbReference type="Proteomes" id="UP000011566">
    <property type="component" value="Unassembled WGS sequence"/>
</dbReference>
<protein>
    <submittedName>
        <fullName evidence="5">Formyltetrahydrofolate deformylase</fullName>
    </submittedName>
</protein>
<dbReference type="EMBL" id="AOMB01000032">
    <property type="protein sequence ID" value="EMA38053.1"/>
    <property type="molecule type" value="Genomic_DNA"/>
</dbReference>
<dbReference type="SUPFAM" id="SSF53328">
    <property type="entry name" value="Formyltransferase"/>
    <property type="match status" value="1"/>
</dbReference>
<dbReference type="GO" id="GO:0006730">
    <property type="term" value="P:one-carbon metabolic process"/>
    <property type="evidence" value="ECO:0007669"/>
    <property type="project" value="UniProtKB-KW"/>
</dbReference>
<evidence type="ECO:0000313" key="5">
    <source>
        <dbReference type="EMBL" id="EMA38053.1"/>
    </source>
</evidence>
<keyword evidence="1" id="KW-0554">One-carbon metabolism</keyword>
<dbReference type="InterPro" id="IPR036477">
    <property type="entry name" value="Formyl_transf_N_sf"/>
</dbReference>
<evidence type="ECO:0000256" key="1">
    <source>
        <dbReference type="ARBA" id="ARBA00022563"/>
    </source>
</evidence>
<dbReference type="NCBIfam" id="NF004684">
    <property type="entry name" value="PRK06027.1"/>
    <property type="match status" value="1"/>
</dbReference>
<evidence type="ECO:0000256" key="2">
    <source>
        <dbReference type="ARBA" id="ARBA00022801"/>
    </source>
</evidence>
<dbReference type="PROSITE" id="PS51671">
    <property type="entry name" value="ACT"/>
    <property type="match status" value="1"/>
</dbReference>
<dbReference type="Pfam" id="PF00551">
    <property type="entry name" value="Formyl_trans_N"/>
    <property type="match status" value="1"/>
</dbReference>
<reference evidence="5 6" key="1">
    <citation type="journal article" date="2014" name="PLoS Genet.">
        <title>Phylogenetically driven sequencing of extremely halophilic archaea reveals strategies for static and dynamic osmo-response.</title>
        <authorList>
            <person name="Becker E.A."/>
            <person name="Seitzer P.M."/>
            <person name="Tritt A."/>
            <person name="Larsen D."/>
            <person name="Krusor M."/>
            <person name="Yao A.I."/>
            <person name="Wu D."/>
            <person name="Madern D."/>
            <person name="Eisen J.A."/>
            <person name="Darling A.E."/>
            <person name="Facciotti M.T."/>
        </authorList>
    </citation>
    <scope>NUCLEOTIDE SEQUENCE [LARGE SCALE GENOMIC DNA]</scope>
    <source>
        <strain evidence="5 6">100A6</strain>
    </source>
</reference>
<keyword evidence="6" id="KW-1185">Reference proteome</keyword>
<dbReference type="GO" id="GO:0006189">
    <property type="term" value="P:'de novo' IMP biosynthetic process"/>
    <property type="evidence" value="ECO:0007669"/>
    <property type="project" value="InterPro"/>
</dbReference>
<evidence type="ECO:0000259" key="4">
    <source>
        <dbReference type="PROSITE" id="PS51671"/>
    </source>
</evidence>
<dbReference type="PANTHER" id="PTHR42706">
    <property type="entry name" value="FORMYLTETRAHYDROFOLATE DEFORMYLASE"/>
    <property type="match status" value="1"/>
</dbReference>
<dbReference type="InterPro" id="IPR045865">
    <property type="entry name" value="ACT-like_dom_sf"/>
</dbReference>
<dbReference type="Gene3D" id="3.40.50.170">
    <property type="entry name" value="Formyl transferase, N-terminal domain"/>
    <property type="match status" value="1"/>
</dbReference>
<dbReference type="Pfam" id="PF13740">
    <property type="entry name" value="ACT_6"/>
    <property type="match status" value="1"/>
</dbReference>
<evidence type="ECO:0000313" key="6">
    <source>
        <dbReference type="Proteomes" id="UP000011566"/>
    </source>
</evidence>
<comment type="caution">
    <text evidence="5">The sequence shown here is derived from an EMBL/GenBank/DDBJ whole genome shotgun (WGS) entry which is preliminary data.</text>
</comment>
<dbReference type="PRINTS" id="PR01575">
    <property type="entry name" value="FFH4HYDRLASE"/>
</dbReference>
<dbReference type="PANTHER" id="PTHR42706:SF1">
    <property type="entry name" value="FORMYLTETRAHYDROFOLATE DEFORMYLASE 2, MITOCHONDRIAL"/>
    <property type="match status" value="1"/>
</dbReference>
<organism evidence="5 6">
    <name type="scientific">Halococcus hamelinensis 100A6</name>
    <dbReference type="NCBI Taxonomy" id="1132509"/>
    <lineage>
        <taxon>Archaea</taxon>
        <taxon>Methanobacteriati</taxon>
        <taxon>Methanobacteriota</taxon>
        <taxon>Stenosarchaea group</taxon>
        <taxon>Halobacteria</taxon>
        <taxon>Halobacteriales</taxon>
        <taxon>Halococcaceae</taxon>
        <taxon>Halococcus</taxon>
    </lineage>
</organism>
<sequence>MEMNQELTEITVVGNDSTGLIARVTSLLFDRGVNIEDMDQAVRDDVFRMTLQVDTSGMDGSEADLRRSLTDLCDELGLDVKVRFPTRSEPDSIAVLVTKERHCLEAMLEEFAANGSGAEVEVVIGNHSELEPIAARYDVPFHDVGDSKGSPDEDELLGLLAEYDTDLIALARYIRILGPEVVFRYEKRIINVHPSLLPAFPGASAYMQAIEKGVRIAGVTAHYVTPDLDQGPIITQRAFNVPDDATEADLERRGQPLEAEALVEAVHLHLDGNVSVGRGRTHVQNPEERVLGLPSEIDQLNPAEPVDAEAPLDGNEGAPNQ</sequence>
<dbReference type="eggNOG" id="arCOG02826">
    <property type="taxonomic scope" value="Archaea"/>
</dbReference>
<evidence type="ECO:0000256" key="3">
    <source>
        <dbReference type="SAM" id="MobiDB-lite"/>
    </source>
</evidence>
<dbReference type="Gene3D" id="3.30.70.260">
    <property type="match status" value="1"/>
</dbReference>
<dbReference type="SUPFAM" id="SSF55021">
    <property type="entry name" value="ACT-like"/>
    <property type="match status" value="1"/>
</dbReference>
<dbReference type="AlphaFoldDB" id="M0LY23"/>
<dbReference type="InterPro" id="IPR004810">
    <property type="entry name" value="PurU"/>
</dbReference>
<dbReference type="InterPro" id="IPR002912">
    <property type="entry name" value="ACT_dom"/>
</dbReference>
<feature type="domain" description="ACT" evidence="4">
    <location>
        <begin position="9"/>
        <end position="87"/>
    </location>
</feature>
<keyword evidence="2" id="KW-0378">Hydrolase</keyword>
<dbReference type="InterPro" id="IPR002376">
    <property type="entry name" value="Formyl_transf_N"/>
</dbReference>
<dbReference type="PATRIC" id="fig|1132509.6.peg.2601"/>
<dbReference type="GO" id="GO:0008864">
    <property type="term" value="F:formyltetrahydrofolate deformylase activity"/>
    <property type="evidence" value="ECO:0007669"/>
    <property type="project" value="InterPro"/>
</dbReference>